<dbReference type="AlphaFoldDB" id="A0A0D0EEA0"/>
<reference evidence="10 12" key="1">
    <citation type="submission" date="2015-01" db="EMBL/GenBank/DDBJ databases">
        <title>Genome of Flavobacterium hibernum DSM 12611.</title>
        <authorList>
            <person name="Stropko S.J."/>
            <person name="Pipes S.E."/>
            <person name="Newman J.D."/>
        </authorList>
    </citation>
    <scope>NUCLEOTIDE SEQUENCE [LARGE SCALE GENOMIC DNA]</scope>
    <source>
        <strain evidence="10 12">DSM 12611</strain>
    </source>
</reference>
<dbReference type="Pfam" id="PF01915">
    <property type="entry name" value="Glyco_hydro_3_C"/>
    <property type="match status" value="1"/>
</dbReference>
<dbReference type="GO" id="GO:0008422">
    <property type="term" value="F:beta-glucosidase activity"/>
    <property type="evidence" value="ECO:0007669"/>
    <property type="project" value="UniProtKB-EC"/>
</dbReference>
<dbReference type="PANTHER" id="PTHR30620:SF16">
    <property type="entry name" value="LYSOSOMAL BETA GLUCOSIDASE"/>
    <property type="match status" value="1"/>
</dbReference>
<comment type="similarity">
    <text evidence="2">Belongs to the glycosyl hydrolase 3 family.</text>
</comment>
<sequence>MKKVIITAALAFLISATVQAQQENFTIVKNNKGADLGYSPESGIKILTVNGKKFKDLNKNGKLDKYEDWRLSADERAKDLASQMTIEQIAGLMLYSRHQALPAGVSGYNAGTYNGKVFPESNAKAYDLTDQQKAFLKEDNLRHVLITKVQSPEVAALWNNQMQAFVEGIGLGIPSNTSTDPRHTANVTSEFNGGAGGEISMWPDGLGMASTFDPKIVEQFGQIAAKEYRALGIATALSPQIDLGSEPRWYRISMTFGESPALTRDMGRAYIDGFQTSYGKDEIKDGWGYKSVNAMVKHWPSGGAEEGGRDGHWAYGKFAVYPGNNLQQHIDPFINGAFKLKGKTSKASAVMPYYTITFNQDKKYNENVANGYSKYIITDLLRDKYGYDGVVCTDWLVTGDEGKTPNLFAGKPWGVENLSIVERHYKAIVAGVDQFGGNNDKKPVLEAYQMGIKEFGEPFMRARFERSAVRLLKNIFRVGLFENPYLNVAETKAIVGNPEFMKAGYDAQLKSVVLLKNKASVLPLKEKKTVFIPKIYTASTKDWWGVASQPKLDYPVNLELVKKYYNVTEDPSKADFAIVFVTSPQSLEGGYDLKDRQNGSNGYVPISLQYGTYTATEARAKSIAAGDQVIDPTIKDRTYKNKTVTVANTMDLRTILDTKDMMNGKPVIVSVTASKPMIFNEFEKQVDGIVLNFGVSSQAVLDIISGKAEPSGLLPVQMPANMETVEKQFEDVPYDMIPHKDSEGNTYDFAYGLNWKGVIKDARTETYKKQ</sequence>
<dbReference type="SUPFAM" id="SSF51445">
    <property type="entry name" value="(Trans)glycosidases"/>
    <property type="match status" value="1"/>
</dbReference>
<dbReference type="PRINTS" id="PR00133">
    <property type="entry name" value="GLHYDRLASE3"/>
</dbReference>
<dbReference type="EMBL" id="MUGX01000009">
    <property type="protein sequence ID" value="OXA89050.1"/>
    <property type="molecule type" value="Genomic_DNA"/>
</dbReference>
<proteinExistence type="inferred from homology"/>
<dbReference type="InterPro" id="IPR017853">
    <property type="entry name" value="GH"/>
</dbReference>
<keyword evidence="6" id="KW-0326">Glycosidase</keyword>
<dbReference type="InterPro" id="IPR002772">
    <property type="entry name" value="Glyco_hydro_3_C"/>
</dbReference>
<feature type="signal peptide" evidence="7">
    <location>
        <begin position="1"/>
        <end position="20"/>
    </location>
</feature>
<evidence type="ECO:0000256" key="6">
    <source>
        <dbReference type="ARBA" id="ARBA00023295"/>
    </source>
</evidence>
<dbReference type="Gene3D" id="3.20.20.300">
    <property type="entry name" value="Glycoside hydrolase, family 3, N-terminal domain"/>
    <property type="match status" value="1"/>
</dbReference>
<evidence type="ECO:0000256" key="3">
    <source>
        <dbReference type="ARBA" id="ARBA00012744"/>
    </source>
</evidence>
<evidence type="ECO:0000256" key="2">
    <source>
        <dbReference type="ARBA" id="ARBA00005336"/>
    </source>
</evidence>
<feature type="domain" description="Glycoside hydrolase family 3 N-terminal" evidence="8">
    <location>
        <begin position="148"/>
        <end position="403"/>
    </location>
</feature>
<name>A0A0D0EEA0_9FLAO</name>
<keyword evidence="5" id="KW-0378">Hydrolase</keyword>
<dbReference type="InterPro" id="IPR051915">
    <property type="entry name" value="Cellulose_Degrad_GH3"/>
</dbReference>
<feature type="domain" description="Glycoside hydrolase family 3 C-terminal" evidence="9">
    <location>
        <begin position="512"/>
        <end position="754"/>
    </location>
</feature>
<dbReference type="InterPro" id="IPR036881">
    <property type="entry name" value="Glyco_hydro_3_C_sf"/>
</dbReference>
<dbReference type="RefSeq" id="WP_041518768.1">
    <property type="nucleotide sequence ID" value="NZ_JPRK01000012.1"/>
</dbReference>
<dbReference type="SUPFAM" id="SSF52279">
    <property type="entry name" value="Beta-D-glucan exohydrolase, C-terminal domain"/>
    <property type="match status" value="1"/>
</dbReference>
<dbReference type="Proteomes" id="UP000032061">
    <property type="component" value="Unassembled WGS sequence"/>
</dbReference>
<evidence type="ECO:0000256" key="1">
    <source>
        <dbReference type="ARBA" id="ARBA00000448"/>
    </source>
</evidence>
<evidence type="ECO:0000313" key="10">
    <source>
        <dbReference type="EMBL" id="KIO51989.1"/>
    </source>
</evidence>
<dbReference type="STRING" id="37752.IW18_15340"/>
<dbReference type="Gene3D" id="3.40.50.1700">
    <property type="entry name" value="Glycoside hydrolase family 3 C-terminal domain"/>
    <property type="match status" value="1"/>
</dbReference>
<keyword evidence="4 7" id="KW-0732">Signal</keyword>
<dbReference type="GO" id="GO:0009251">
    <property type="term" value="P:glucan catabolic process"/>
    <property type="evidence" value="ECO:0007669"/>
    <property type="project" value="TreeGrafter"/>
</dbReference>
<comment type="catalytic activity">
    <reaction evidence="1">
        <text>Hydrolysis of terminal, non-reducing beta-D-glucosyl residues with release of beta-D-glucose.</text>
        <dbReference type="EC" id="3.2.1.21"/>
    </reaction>
</comment>
<organism evidence="10 12">
    <name type="scientific">Flavobacterium hibernum</name>
    <dbReference type="NCBI Taxonomy" id="37752"/>
    <lineage>
        <taxon>Bacteria</taxon>
        <taxon>Pseudomonadati</taxon>
        <taxon>Bacteroidota</taxon>
        <taxon>Flavobacteriia</taxon>
        <taxon>Flavobacteriales</taxon>
        <taxon>Flavobacteriaceae</taxon>
        <taxon>Flavobacterium</taxon>
    </lineage>
</organism>
<protein>
    <recommendedName>
        <fullName evidence="3">beta-glucosidase</fullName>
        <ecNumber evidence="3">3.2.1.21</ecNumber>
    </recommendedName>
</protein>
<keyword evidence="13" id="KW-1185">Reference proteome</keyword>
<reference evidence="11 13" key="2">
    <citation type="submission" date="2016-11" db="EMBL/GenBank/DDBJ databases">
        <title>Whole genomes of Flavobacteriaceae.</title>
        <authorList>
            <person name="Stine C."/>
            <person name="Li C."/>
            <person name="Tadesse D."/>
        </authorList>
    </citation>
    <scope>NUCLEOTIDE SEQUENCE [LARGE SCALE GENOMIC DNA]</scope>
    <source>
        <strain evidence="11 13">ATCC 51468</strain>
    </source>
</reference>
<dbReference type="InterPro" id="IPR036962">
    <property type="entry name" value="Glyco_hydro_3_N_sf"/>
</dbReference>
<evidence type="ECO:0000256" key="5">
    <source>
        <dbReference type="ARBA" id="ARBA00022801"/>
    </source>
</evidence>
<feature type="chain" id="PRO_5005173256" description="beta-glucosidase" evidence="7">
    <location>
        <begin position="21"/>
        <end position="770"/>
    </location>
</feature>
<dbReference type="EC" id="3.2.1.21" evidence="3"/>
<evidence type="ECO:0000259" key="9">
    <source>
        <dbReference type="Pfam" id="PF01915"/>
    </source>
</evidence>
<dbReference type="Pfam" id="PF00933">
    <property type="entry name" value="Glyco_hydro_3"/>
    <property type="match status" value="1"/>
</dbReference>
<dbReference type="InterPro" id="IPR001764">
    <property type="entry name" value="Glyco_hydro_3_N"/>
</dbReference>
<evidence type="ECO:0000313" key="11">
    <source>
        <dbReference type="EMBL" id="OXA89050.1"/>
    </source>
</evidence>
<evidence type="ECO:0000313" key="12">
    <source>
        <dbReference type="Proteomes" id="UP000032061"/>
    </source>
</evidence>
<dbReference type="OrthoDB" id="9805821at2"/>
<accession>A0A0D0EEA0</accession>
<dbReference type="PANTHER" id="PTHR30620">
    <property type="entry name" value="PERIPLASMIC BETA-GLUCOSIDASE-RELATED"/>
    <property type="match status" value="1"/>
</dbReference>
<gene>
    <name evidence="11" type="ORF">B0A73_05585</name>
    <name evidence="10" type="ORF">IW18_15340</name>
</gene>
<dbReference type="EMBL" id="JPRK01000012">
    <property type="protein sequence ID" value="KIO51989.1"/>
    <property type="molecule type" value="Genomic_DNA"/>
</dbReference>
<comment type="caution">
    <text evidence="10">The sequence shown here is derived from an EMBL/GenBank/DDBJ whole genome shotgun (WGS) entry which is preliminary data.</text>
</comment>
<dbReference type="Proteomes" id="UP000198302">
    <property type="component" value="Unassembled WGS sequence"/>
</dbReference>
<evidence type="ECO:0000256" key="7">
    <source>
        <dbReference type="SAM" id="SignalP"/>
    </source>
</evidence>
<evidence type="ECO:0000259" key="8">
    <source>
        <dbReference type="Pfam" id="PF00933"/>
    </source>
</evidence>
<evidence type="ECO:0000313" key="13">
    <source>
        <dbReference type="Proteomes" id="UP000198302"/>
    </source>
</evidence>
<evidence type="ECO:0000256" key="4">
    <source>
        <dbReference type="ARBA" id="ARBA00022729"/>
    </source>
</evidence>